<reference evidence="4" key="1">
    <citation type="submission" date="2017-02" db="EMBL/GenBank/DDBJ databases">
        <authorList>
            <person name="Regsiter A."/>
            <person name="William W."/>
        </authorList>
    </citation>
    <scope>NUCLEOTIDE SEQUENCE</scope>
    <source>
        <strain evidence="4">Bib</strain>
    </source>
</reference>
<dbReference type="EMBL" id="FWDM01000036">
    <property type="protein sequence ID" value="SLM15402.1"/>
    <property type="molecule type" value="Genomic_DNA"/>
</dbReference>
<proteinExistence type="predicted"/>
<organism evidence="4">
    <name type="scientific">uncultured spirochete</name>
    <dbReference type="NCBI Taxonomy" id="156406"/>
    <lineage>
        <taxon>Bacteria</taxon>
        <taxon>Pseudomonadati</taxon>
        <taxon>Spirochaetota</taxon>
        <taxon>Spirochaetia</taxon>
        <taxon>Spirochaetales</taxon>
        <taxon>environmental samples</taxon>
    </lineage>
</organism>
<dbReference type="GO" id="GO:0008080">
    <property type="term" value="F:N-acetyltransferase activity"/>
    <property type="evidence" value="ECO:0007669"/>
    <property type="project" value="InterPro"/>
</dbReference>
<dbReference type="PANTHER" id="PTHR43626:SF4">
    <property type="entry name" value="GCN5-RELATED N-ACETYLTRANSFERASE 2, CHLOROPLASTIC"/>
    <property type="match status" value="1"/>
</dbReference>
<dbReference type="GO" id="GO:0005737">
    <property type="term" value="C:cytoplasm"/>
    <property type="evidence" value="ECO:0007669"/>
    <property type="project" value="TreeGrafter"/>
</dbReference>
<dbReference type="Gene3D" id="3.40.630.30">
    <property type="match status" value="1"/>
</dbReference>
<protein>
    <submittedName>
        <fullName evidence="4">Phospholipiddiacylglycerol acyltransferase protein</fullName>
        <ecNumber evidence="4">2.3.1.158</ecNumber>
    </submittedName>
</protein>
<accession>A0A3P3XF65</accession>
<dbReference type="EMBL" id="FWDM01000001">
    <property type="protein sequence ID" value="SLM09712.1"/>
    <property type="molecule type" value="Genomic_DNA"/>
</dbReference>
<keyword evidence="1 4" id="KW-0808">Transferase</keyword>
<evidence type="ECO:0000256" key="2">
    <source>
        <dbReference type="ARBA" id="ARBA00023315"/>
    </source>
</evidence>
<evidence type="ECO:0000313" key="4">
    <source>
        <dbReference type="EMBL" id="SLM09712.1"/>
    </source>
</evidence>
<evidence type="ECO:0000313" key="5">
    <source>
        <dbReference type="EMBL" id="SLM15402.1"/>
    </source>
</evidence>
<name>A0A3P3XF65_9SPIR</name>
<gene>
    <name evidence="4" type="ORF">SPIROBIBN47_10007</name>
    <name evidence="5" type="ORF">SPIROBIBN47_410082</name>
</gene>
<dbReference type="AlphaFoldDB" id="A0A3P3XF65"/>
<evidence type="ECO:0000259" key="3">
    <source>
        <dbReference type="PROSITE" id="PS51186"/>
    </source>
</evidence>
<keyword evidence="2 4" id="KW-0012">Acyltransferase</keyword>
<dbReference type="SUPFAM" id="SSF55729">
    <property type="entry name" value="Acyl-CoA N-acyltransferases (Nat)"/>
    <property type="match status" value="1"/>
</dbReference>
<dbReference type="EC" id="2.3.1.158" evidence="4"/>
<dbReference type="InterPro" id="IPR000182">
    <property type="entry name" value="GNAT_dom"/>
</dbReference>
<feature type="domain" description="N-acetyltransferase" evidence="3">
    <location>
        <begin position="20"/>
        <end position="147"/>
    </location>
</feature>
<dbReference type="CDD" id="cd04301">
    <property type="entry name" value="NAT_SF"/>
    <property type="match status" value="1"/>
</dbReference>
<dbReference type="InterPro" id="IPR045039">
    <property type="entry name" value="NSI-like"/>
</dbReference>
<dbReference type="InterPro" id="IPR016181">
    <property type="entry name" value="Acyl_CoA_acyltransferase"/>
</dbReference>
<evidence type="ECO:0000256" key="1">
    <source>
        <dbReference type="ARBA" id="ARBA00022679"/>
    </source>
</evidence>
<dbReference type="PANTHER" id="PTHR43626">
    <property type="entry name" value="ACYL-COA N-ACYLTRANSFERASE"/>
    <property type="match status" value="1"/>
</dbReference>
<dbReference type="PROSITE" id="PS51186">
    <property type="entry name" value="GNAT"/>
    <property type="match status" value="1"/>
</dbReference>
<sequence>MPISKSTNWGRKEKMITYTESLRGVSHYSLDGFCEGWQQPLTPLQLRSILKHSTYRILAMDTEHTRIVGIITALSDKIHWAFIPYLEVIPAYQKQGIGKRLMELMIEKTKGIVCIDLTCDTEMQAFYEQFGMVASHGMILRRYMDEK</sequence>
<dbReference type="GO" id="GO:0046027">
    <property type="term" value="F:phospholipid:diacylglycerol acyltransferase activity"/>
    <property type="evidence" value="ECO:0007669"/>
    <property type="project" value="UniProtKB-EC"/>
</dbReference>
<dbReference type="Pfam" id="PF00583">
    <property type="entry name" value="Acetyltransf_1"/>
    <property type="match status" value="1"/>
</dbReference>